<feature type="coiled-coil region" evidence="3">
    <location>
        <begin position="400"/>
        <end position="437"/>
    </location>
</feature>
<dbReference type="GO" id="GO:0015562">
    <property type="term" value="F:efflux transmembrane transporter activity"/>
    <property type="evidence" value="ECO:0007669"/>
    <property type="project" value="InterPro"/>
</dbReference>
<comment type="similarity">
    <text evidence="1 2">Belongs to the outer membrane factor (OMF) (TC 1.B.17) family.</text>
</comment>
<feature type="signal peptide" evidence="2">
    <location>
        <begin position="1"/>
        <end position="25"/>
    </location>
</feature>
<feature type="chain" id="PRO_5011820762" evidence="2">
    <location>
        <begin position="26"/>
        <end position="491"/>
    </location>
</feature>
<dbReference type="GO" id="GO:0005886">
    <property type="term" value="C:plasma membrane"/>
    <property type="evidence" value="ECO:0007669"/>
    <property type="project" value="UniProtKB-SubCell"/>
</dbReference>
<keyword evidence="3" id="KW-0175">Coiled coil</keyword>
<dbReference type="KEGG" id="pace:A6070_01015"/>
<sequence>MIKPLHRVGHCWPAWLVALTLSGCAAGPDFQRPAPPDIAGYLAAPHAAITASAPGMLGKAQTIAAATRADSCWWQNLGSAALNELIDEALAASPTLEAAQATLRQAREQYAARAGDTRYPQLEGTLGARRQRFNPGSMGQTGQAREFSVFEAGVTVGYRFDLAGSNRRMLEALAARGDYQHHRLEGARLTLVADIATAAITRAGLAAQIDILETLERYEQKRLALIRQRLSLGQAAKDEVAGRQTRVAQTGAMLPPLRQQLQQQDHRLATLAGRAPGAQRPHPFTLAEFDLPSNLPLLVPSALVRGRPDILAAEALLHAANAEYGAAVANLYPQLDLSADLGSQALTTGALFGSGSLIWSLAGQLTQPLFKPGLAAEKRAALAGFEAARANYEAVVLEALRQVADVLRALENDARQLASLSVANAAAEQSLEIARQRTLLGAAADDELLAARQQAQQTQLDMIQARTARLLDSVAFCQAMGAAELPASGLP</sequence>
<dbReference type="AlphaFoldDB" id="A0A1L3GFT1"/>
<dbReference type="Gene3D" id="1.20.1600.10">
    <property type="entry name" value="Outer membrane efflux proteins (OEP)"/>
    <property type="match status" value="1"/>
</dbReference>
<keyword evidence="2" id="KW-0472">Membrane</keyword>
<dbReference type="RefSeq" id="WP_072286657.1">
    <property type="nucleotide sequence ID" value="NZ_CP015455.1"/>
</dbReference>
<name>A0A1L3GFT1_SYNAC</name>
<dbReference type="PROSITE" id="PS51257">
    <property type="entry name" value="PROKAR_LIPOPROTEIN"/>
    <property type="match status" value="1"/>
</dbReference>
<dbReference type="PANTHER" id="PTHR30203">
    <property type="entry name" value="OUTER MEMBRANE CATION EFFLUX PROTEIN"/>
    <property type="match status" value="1"/>
</dbReference>
<protein>
    <submittedName>
        <fullName evidence="4">RND transporter</fullName>
    </submittedName>
</protein>
<dbReference type="STRING" id="29542.A6070_01015"/>
<evidence type="ECO:0000256" key="2">
    <source>
        <dbReference type="RuleBase" id="RU362097"/>
    </source>
</evidence>
<comment type="subcellular location">
    <subcellularLocation>
        <location evidence="2">Cell membrane</location>
        <topology evidence="2">Lipid-anchor</topology>
    </subcellularLocation>
</comment>
<organism evidence="4 5">
    <name type="scientific">Syntrophotalea acetylenica</name>
    <name type="common">Pelobacter acetylenicus</name>
    <dbReference type="NCBI Taxonomy" id="29542"/>
    <lineage>
        <taxon>Bacteria</taxon>
        <taxon>Pseudomonadati</taxon>
        <taxon>Thermodesulfobacteriota</taxon>
        <taxon>Desulfuromonadia</taxon>
        <taxon>Desulfuromonadales</taxon>
        <taxon>Syntrophotaleaceae</taxon>
        <taxon>Syntrophotalea</taxon>
    </lineage>
</organism>
<evidence type="ECO:0000313" key="5">
    <source>
        <dbReference type="Proteomes" id="UP000182264"/>
    </source>
</evidence>
<accession>A0A1L3GFT1</accession>
<dbReference type="OrthoDB" id="9783163at2"/>
<proteinExistence type="inferred from homology"/>
<keyword evidence="2" id="KW-1134">Transmembrane beta strand</keyword>
<reference evidence="4 5" key="1">
    <citation type="journal article" date="2017" name="Genome Announc.">
        <title>Complete Genome Sequences of Two Acetylene-Fermenting Pelobacter acetylenicus Strains.</title>
        <authorList>
            <person name="Sutton J.M."/>
            <person name="Baesman S.M."/>
            <person name="Fierst J.L."/>
            <person name="Poret-Peterson A.T."/>
            <person name="Oremland R.S."/>
            <person name="Dunlap D.S."/>
            <person name="Akob D.M."/>
        </authorList>
    </citation>
    <scope>NUCLEOTIDE SEQUENCE [LARGE SCALE GENOMIC DNA]</scope>
    <source>
        <strain evidence="4 5">DSM 3247</strain>
    </source>
</reference>
<dbReference type="SUPFAM" id="SSF56954">
    <property type="entry name" value="Outer membrane efflux proteins (OEP)"/>
    <property type="match status" value="1"/>
</dbReference>
<dbReference type="Proteomes" id="UP000182264">
    <property type="component" value="Chromosome"/>
</dbReference>
<dbReference type="PANTHER" id="PTHR30203:SF33">
    <property type="entry name" value="BLR4455 PROTEIN"/>
    <property type="match status" value="1"/>
</dbReference>
<evidence type="ECO:0000256" key="1">
    <source>
        <dbReference type="ARBA" id="ARBA00007613"/>
    </source>
</evidence>
<evidence type="ECO:0000313" key="4">
    <source>
        <dbReference type="EMBL" id="APG24811.1"/>
    </source>
</evidence>
<keyword evidence="2" id="KW-0564">Palmitate</keyword>
<keyword evidence="2" id="KW-0812">Transmembrane</keyword>
<evidence type="ECO:0000256" key="3">
    <source>
        <dbReference type="SAM" id="Coils"/>
    </source>
</evidence>
<gene>
    <name evidence="4" type="ORF">A7E75_07070</name>
</gene>
<keyword evidence="2" id="KW-0449">Lipoprotein</keyword>
<keyword evidence="2" id="KW-0732">Signal</keyword>
<dbReference type="InterPro" id="IPR010131">
    <property type="entry name" value="MdtP/NodT-like"/>
</dbReference>
<dbReference type="InterPro" id="IPR003423">
    <property type="entry name" value="OMP_efflux"/>
</dbReference>
<dbReference type="EMBL" id="CP015518">
    <property type="protein sequence ID" value="APG24811.1"/>
    <property type="molecule type" value="Genomic_DNA"/>
</dbReference>
<dbReference type="NCBIfam" id="TIGR01845">
    <property type="entry name" value="outer_NodT"/>
    <property type="match status" value="1"/>
</dbReference>
<dbReference type="Pfam" id="PF02321">
    <property type="entry name" value="OEP"/>
    <property type="match status" value="2"/>
</dbReference>
<dbReference type="Gene3D" id="2.20.200.10">
    <property type="entry name" value="Outer membrane efflux proteins (OEP)"/>
    <property type="match status" value="1"/>
</dbReference>
<keyword evidence="5" id="KW-1185">Reference proteome</keyword>